<dbReference type="InterPro" id="IPR039718">
    <property type="entry name" value="Rrm1"/>
</dbReference>
<comment type="caution">
    <text evidence="4">The sequence shown here is derived from an EMBL/GenBank/DDBJ whole genome shotgun (WGS) entry which is preliminary data.</text>
</comment>
<gene>
    <name evidence="4" type="ORF">F444_14812</name>
</gene>
<dbReference type="InterPro" id="IPR013346">
    <property type="entry name" value="NrdE_NrdA_C"/>
</dbReference>
<dbReference type="PANTHER" id="PTHR11573">
    <property type="entry name" value="RIBONUCLEOSIDE-DIPHOSPHATE REDUCTASE LARGE CHAIN"/>
    <property type="match status" value="1"/>
</dbReference>
<dbReference type="AlphaFoldDB" id="A0A080ZNX7"/>
<reference evidence="4 5" key="1">
    <citation type="submission" date="2013-11" db="EMBL/GenBank/DDBJ databases">
        <title>The Genome Sequence of Phytophthora parasitica P1976.</title>
        <authorList>
            <consortium name="The Broad Institute Genomics Platform"/>
            <person name="Russ C."/>
            <person name="Tyler B."/>
            <person name="Panabieres F."/>
            <person name="Shan W."/>
            <person name="Tripathy S."/>
            <person name="Grunwald N."/>
            <person name="Machado M."/>
            <person name="Johnson C.S."/>
            <person name="Walker B."/>
            <person name="Young S."/>
            <person name="Zeng Q."/>
            <person name="Gargeya S."/>
            <person name="Fitzgerald M."/>
            <person name="Haas B."/>
            <person name="Abouelleil A."/>
            <person name="Allen A.W."/>
            <person name="Alvarado L."/>
            <person name="Arachchi H.M."/>
            <person name="Berlin A.M."/>
            <person name="Chapman S.B."/>
            <person name="Gainer-Dewar J."/>
            <person name="Goldberg J."/>
            <person name="Griggs A."/>
            <person name="Gujja S."/>
            <person name="Hansen M."/>
            <person name="Howarth C."/>
            <person name="Imamovic A."/>
            <person name="Ireland A."/>
            <person name="Larimer J."/>
            <person name="McCowan C."/>
            <person name="Murphy C."/>
            <person name="Pearson M."/>
            <person name="Poon T.W."/>
            <person name="Priest M."/>
            <person name="Roberts A."/>
            <person name="Saif S."/>
            <person name="Shea T."/>
            <person name="Sisk P."/>
            <person name="Sykes S."/>
            <person name="Wortman J."/>
            <person name="Nusbaum C."/>
            <person name="Birren B."/>
        </authorList>
    </citation>
    <scope>NUCLEOTIDE SEQUENCE [LARGE SCALE GENOMIC DNA]</scope>
    <source>
        <strain evidence="4 5">P1976</strain>
    </source>
</reference>
<dbReference type="Proteomes" id="UP000028582">
    <property type="component" value="Unassembled WGS sequence"/>
</dbReference>
<evidence type="ECO:0000256" key="2">
    <source>
        <dbReference type="ARBA" id="ARBA00023116"/>
    </source>
</evidence>
<evidence type="ECO:0000256" key="1">
    <source>
        <dbReference type="ARBA" id="ARBA00010406"/>
    </source>
</evidence>
<dbReference type="Pfam" id="PF02867">
    <property type="entry name" value="Ribonuc_red_lgC"/>
    <property type="match status" value="1"/>
</dbReference>
<sequence>MWDWSTLKKDIINHGLRNSLLVALMPVAGTSFVMGSTIEGVEPLQSNIFTRSTLSGRFQVVNKYLMRDLKALGLWTKRIRNKIIEHDGSVQLIKEIPEEIRNVYKTVYEYKLISLIKMEAQRNCYVCQSTSSNRYLSAPDVSLLTNVHLYAWKMGLKTSSYYYRIKMSHTAKKYMEREEEEECLCCQA</sequence>
<dbReference type="GO" id="GO:0009263">
    <property type="term" value="P:deoxyribonucleotide biosynthetic process"/>
    <property type="evidence" value="ECO:0007669"/>
    <property type="project" value="UniProtKB-KW"/>
</dbReference>
<dbReference type="PROSITE" id="PS00089">
    <property type="entry name" value="RIBORED_LARGE"/>
    <property type="match status" value="1"/>
</dbReference>
<dbReference type="SUPFAM" id="SSF51998">
    <property type="entry name" value="PFL-like glycyl radical enzymes"/>
    <property type="match status" value="1"/>
</dbReference>
<dbReference type="GO" id="GO:0004748">
    <property type="term" value="F:ribonucleoside-diphosphate reductase activity, thioredoxin disulfide as acceptor"/>
    <property type="evidence" value="ECO:0007669"/>
    <property type="project" value="TreeGrafter"/>
</dbReference>
<proteinExistence type="inferred from homology"/>
<dbReference type="PANTHER" id="PTHR11573:SF6">
    <property type="entry name" value="RIBONUCLEOSIDE-DIPHOSPHATE REDUCTASE LARGE SUBUNIT"/>
    <property type="match status" value="1"/>
</dbReference>
<keyword evidence="2" id="KW-0215">Deoxyribonucleotide synthesis</keyword>
<feature type="domain" description="Ribonucleotide reductase large subunit" evidence="3">
    <location>
        <begin position="4"/>
        <end position="26"/>
    </location>
</feature>
<organism evidence="4 5">
    <name type="scientific">Phytophthora nicotianae P1976</name>
    <dbReference type="NCBI Taxonomy" id="1317066"/>
    <lineage>
        <taxon>Eukaryota</taxon>
        <taxon>Sar</taxon>
        <taxon>Stramenopiles</taxon>
        <taxon>Oomycota</taxon>
        <taxon>Peronosporomycetes</taxon>
        <taxon>Peronosporales</taxon>
        <taxon>Peronosporaceae</taxon>
        <taxon>Phytophthora</taxon>
    </lineage>
</organism>
<dbReference type="GO" id="GO:0005524">
    <property type="term" value="F:ATP binding"/>
    <property type="evidence" value="ECO:0007669"/>
    <property type="project" value="TreeGrafter"/>
</dbReference>
<dbReference type="GO" id="GO:0005971">
    <property type="term" value="C:ribonucleoside-diphosphate reductase complex"/>
    <property type="evidence" value="ECO:0007669"/>
    <property type="project" value="TreeGrafter"/>
</dbReference>
<accession>A0A080ZNX7</accession>
<name>A0A080ZNX7_PHYNI</name>
<evidence type="ECO:0000313" key="4">
    <source>
        <dbReference type="EMBL" id="ETO68338.1"/>
    </source>
</evidence>
<dbReference type="OrthoDB" id="150552at2759"/>
<comment type="similarity">
    <text evidence="1">Belongs to the ribonucleoside diphosphate reductase large chain family.</text>
</comment>
<dbReference type="Gene3D" id="3.20.70.20">
    <property type="match status" value="1"/>
</dbReference>
<evidence type="ECO:0000259" key="3">
    <source>
        <dbReference type="PROSITE" id="PS00089"/>
    </source>
</evidence>
<dbReference type="InterPro" id="IPR000788">
    <property type="entry name" value="RNR_lg_C"/>
</dbReference>
<evidence type="ECO:0000313" key="5">
    <source>
        <dbReference type="Proteomes" id="UP000028582"/>
    </source>
</evidence>
<protein>
    <recommendedName>
        <fullName evidence="3">Ribonucleotide reductase large subunit domain-containing protein</fullName>
    </recommendedName>
</protein>
<dbReference type="EMBL" id="ANJA01002686">
    <property type="protein sequence ID" value="ETO68338.1"/>
    <property type="molecule type" value="Genomic_DNA"/>
</dbReference>